<dbReference type="EMBL" id="CAJJDN010000272">
    <property type="protein sequence ID" value="CAD8130261.1"/>
    <property type="molecule type" value="Genomic_DNA"/>
</dbReference>
<dbReference type="AlphaFoldDB" id="A0A8S1RNK4"/>
<proteinExistence type="predicted"/>
<protein>
    <submittedName>
        <fullName evidence="1">Uncharacterized protein</fullName>
    </submittedName>
</protein>
<sequence length="167" mass="20239">MLNKWSIGCWFEINSLWIQMIQQQRTLYCFFSDRLPDGVRRQQIYTCIRQIIIYQYIKRLMIGLTNSEAHYENLTIPKSYQQKDLNSISIPQFNYYPLHKLSKLIQQDILSAIQTKKTFSIWQFTLQFPIFQIKSTNNNILRNPYYTFIFKNNPRLLKNHFFNVFSS</sequence>
<dbReference type="Proteomes" id="UP000692954">
    <property type="component" value="Unassembled WGS sequence"/>
</dbReference>
<name>A0A8S1RNK4_9CILI</name>
<organism evidence="1 2">
    <name type="scientific">Paramecium sonneborni</name>
    <dbReference type="NCBI Taxonomy" id="65129"/>
    <lineage>
        <taxon>Eukaryota</taxon>
        <taxon>Sar</taxon>
        <taxon>Alveolata</taxon>
        <taxon>Ciliophora</taxon>
        <taxon>Intramacronucleata</taxon>
        <taxon>Oligohymenophorea</taxon>
        <taxon>Peniculida</taxon>
        <taxon>Parameciidae</taxon>
        <taxon>Paramecium</taxon>
    </lineage>
</organism>
<evidence type="ECO:0000313" key="2">
    <source>
        <dbReference type="Proteomes" id="UP000692954"/>
    </source>
</evidence>
<keyword evidence="2" id="KW-1185">Reference proteome</keyword>
<gene>
    <name evidence="1" type="ORF">PSON_ATCC_30995.1.T2720008</name>
</gene>
<evidence type="ECO:0000313" key="1">
    <source>
        <dbReference type="EMBL" id="CAD8130261.1"/>
    </source>
</evidence>
<accession>A0A8S1RNK4</accession>
<reference evidence="1" key="1">
    <citation type="submission" date="2021-01" db="EMBL/GenBank/DDBJ databases">
        <authorList>
            <consortium name="Genoscope - CEA"/>
            <person name="William W."/>
        </authorList>
    </citation>
    <scope>NUCLEOTIDE SEQUENCE</scope>
</reference>
<comment type="caution">
    <text evidence="1">The sequence shown here is derived from an EMBL/GenBank/DDBJ whole genome shotgun (WGS) entry which is preliminary data.</text>
</comment>